<feature type="transmembrane region" description="Helical" evidence="7">
    <location>
        <begin position="328"/>
        <end position="350"/>
    </location>
</feature>
<comment type="caution">
    <text evidence="9">The sequence shown here is derived from an EMBL/GenBank/DDBJ whole genome shotgun (WGS) entry which is preliminary data.</text>
</comment>
<evidence type="ECO:0000313" key="9">
    <source>
        <dbReference type="EMBL" id="MFB2881966.1"/>
    </source>
</evidence>
<feature type="transmembrane region" description="Helical" evidence="7">
    <location>
        <begin position="201"/>
        <end position="225"/>
    </location>
</feature>
<dbReference type="PANTHER" id="PTHR40074">
    <property type="entry name" value="O-ACETYLTRANSFERASE WECH"/>
    <property type="match status" value="1"/>
</dbReference>
<dbReference type="Proteomes" id="UP001576774">
    <property type="component" value="Unassembled WGS sequence"/>
</dbReference>
<dbReference type="PANTHER" id="PTHR40074:SF2">
    <property type="entry name" value="O-ACETYLTRANSFERASE WECH"/>
    <property type="match status" value="1"/>
</dbReference>
<organism evidence="9 10">
    <name type="scientific">Floridaenema aerugineum BLCC-F46</name>
    <dbReference type="NCBI Taxonomy" id="3153654"/>
    <lineage>
        <taxon>Bacteria</taxon>
        <taxon>Bacillati</taxon>
        <taxon>Cyanobacteriota</taxon>
        <taxon>Cyanophyceae</taxon>
        <taxon>Oscillatoriophycideae</taxon>
        <taxon>Aerosakkonematales</taxon>
        <taxon>Aerosakkonemataceae</taxon>
        <taxon>Floridanema</taxon>
        <taxon>Floridanema aerugineum</taxon>
    </lineage>
</organism>
<protein>
    <submittedName>
        <fullName evidence="9">Acyltransferase family protein</fullName>
    </submittedName>
</protein>
<evidence type="ECO:0000256" key="7">
    <source>
        <dbReference type="SAM" id="Phobius"/>
    </source>
</evidence>
<sequence length="388" mass="43923">MREHKRLGGIDLFRGLAIYAVIILHIDESVKVMSPGWSKITDFALFAVPFFLAMSFYLAINKLYLSQSSYPLRSRLLRLLIPYGVWSIFYLIYKSAKYLVAGESSKFLGLFGDPLSLVFFGGAAFHLYFLPLLSIGTLLIKLVEFLSARNISVRKLGILALVSLLIYEVVLLSGNELKTPANVAFEPLLAVVFPGGNSHPLLRLLLVVIFWTLRCLPYIMVAMLLAHPAVNQRCFKLINRYSLLWILTFLVFNTFGDLIMPQSIYEVSRGFTALIAALAASTMFNEYFLIKSLGYCSFGIYLIHLFFTEIFQSVAIRLYPDYVHEAKSIFLLLASMIVLLISWGITVLLMQRKNLSLILFGLKQQISQVADEQSIKKDQREPSATRPK</sequence>
<proteinExistence type="inferred from homology"/>
<keyword evidence="10" id="KW-1185">Reference proteome</keyword>
<evidence type="ECO:0000259" key="8">
    <source>
        <dbReference type="Pfam" id="PF01757"/>
    </source>
</evidence>
<feature type="transmembrane region" description="Helical" evidence="7">
    <location>
        <begin position="237"/>
        <end position="255"/>
    </location>
</feature>
<accession>A0ABV4XID9</accession>
<evidence type="ECO:0000256" key="3">
    <source>
        <dbReference type="ARBA" id="ARBA00022475"/>
    </source>
</evidence>
<dbReference type="Pfam" id="PF01757">
    <property type="entry name" value="Acyl_transf_3"/>
    <property type="match status" value="1"/>
</dbReference>
<reference evidence="9 10" key="1">
    <citation type="submission" date="2024-09" db="EMBL/GenBank/DDBJ databases">
        <title>Floridaenema gen nov. (Aerosakkonemataceae, Aerosakkonematales ord. nov., Cyanobacteria) from benthic tropical and subtropical fresh waters, with the description of four new species.</title>
        <authorList>
            <person name="Moretto J.A."/>
            <person name="Berthold D.E."/>
            <person name="Lefler F.W."/>
            <person name="Huang I.-S."/>
            <person name="Laughinghouse H. IV."/>
        </authorList>
    </citation>
    <scope>NUCLEOTIDE SEQUENCE [LARGE SCALE GENOMIC DNA]</scope>
    <source>
        <strain evidence="9 10">BLCC-F46</strain>
    </source>
</reference>
<feature type="transmembrane region" description="Helical" evidence="7">
    <location>
        <begin position="76"/>
        <end position="96"/>
    </location>
</feature>
<feature type="transmembrane region" description="Helical" evidence="7">
    <location>
        <begin position="267"/>
        <end position="288"/>
    </location>
</feature>
<comment type="similarity">
    <text evidence="2">Belongs to the acyltransferase 3 family.</text>
</comment>
<evidence type="ECO:0000256" key="5">
    <source>
        <dbReference type="ARBA" id="ARBA00022989"/>
    </source>
</evidence>
<dbReference type="RefSeq" id="WP_413274926.1">
    <property type="nucleotide sequence ID" value="NZ_JBHFNQ010000255.1"/>
</dbReference>
<evidence type="ECO:0000256" key="4">
    <source>
        <dbReference type="ARBA" id="ARBA00022692"/>
    </source>
</evidence>
<keyword evidence="9" id="KW-0012">Acyltransferase</keyword>
<feature type="transmembrane region" description="Helical" evidence="7">
    <location>
        <begin position="152"/>
        <end position="172"/>
    </location>
</feature>
<feature type="transmembrane region" description="Helical" evidence="7">
    <location>
        <begin position="7"/>
        <end position="26"/>
    </location>
</feature>
<feature type="transmembrane region" description="Helical" evidence="7">
    <location>
        <begin position="295"/>
        <end position="316"/>
    </location>
</feature>
<dbReference type="EMBL" id="JBHFNQ010000255">
    <property type="protein sequence ID" value="MFB2881966.1"/>
    <property type="molecule type" value="Genomic_DNA"/>
</dbReference>
<evidence type="ECO:0000313" key="10">
    <source>
        <dbReference type="Proteomes" id="UP001576774"/>
    </source>
</evidence>
<comment type="subcellular location">
    <subcellularLocation>
        <location evidence="1">Cell membrane</location>
        <topology evidence="1">Multi-pass membrane protein</topology>
    </subcellularLocation>
</comment>
<keyword evidence="9" id="KW-0808">Transferase</keyword>
<keyword evidence="4 7" id="KW-0812">Transmembrane</keyword>
<feature type="transmembrane region" description="Helical" evidence="7">
    <location>
        <begin position="46"/>
        <end position="64"/>
    </location>
</feature>
<feature type="transmembrane region" description="Helical" evidence="7">
    <location>
        <begin position="116"/>
        <end position="140"/>
    </location>
</feature>
<gene>
    <name evidence="9" type="ORF">ACE1CC_34395</name>
</gene>
<keyword evidence="6 7" id="KW-0472">Membrane</keyword>
<feature type="domain" description="Acyltransferase 3" evidence="8">
    <location>
        <begin position="9"/>
        <end position="346"/>
    </location>
</feature>
<dbReference type="GO" id="GO:0016746">
    <property type="term" value="F:acyltransferase activity"/>
    <property type="evidence" value="ECO:0007669"/>
    <property type="project" value="UniProtKB-KW"/>
</dbReference>
<dbReference type="InterPro" id="IPR002656">
    <property type="entry name" value="Acyl_transf_3_dom"/>
</dbReference>
<name>A0ABV4XID9_9CYAN</name>
<evidence type="ECO:0000256" key="1">
    <source>
        <dbReference type="ARBA" id="ARBA00004651"/>
    </source>
</evidence>
<evidence type="ECO:0000256" key="6">
    <source>
        <dbReference type="ARBA" id="ARBA00023136"/>
    </source>
</evidence>
<keyword evidence="5 7" id="KW-1133">Transmembrane helix</keyword>
<keyword evidence="3" id="KW-1003">Cell membrane</keyword>
<evidence type="ECO:0000256" key="2">
    <source>
        <dbReference type="ARBA" id="ARBA00007400"/>
    </source>
</evidence>